<accession>A0ABY8XBK8</accession>
<organism evidence="1 2">
    <name type="scientific">Amycolatopsis nalaikhensis</name>
    <dbReference type="NCBI Taxonomy" id="715472"/>
    <lineage>
        <taxon>Bacteria</taxon>
        <taxon>Bacillati</taxon>
        <taxon>Actinomycetota</taxon>
        <taxon>Actinomycetes</taxon>
        <taxon>Pseudonocardiales</taxon>
        <taxon>Pseudonocardiaceae</taxon>
        <taxon>Amycolatopsis</taxon>
    </lineage>
</organism>
<dbReference type="Proteomes" id="UP001227101">
    <property type="component" value="Chromosome"/>
</dbReference>
<gene>
    <name evidence="1" type="ORF">QP939_31330</name>
</gene>
<proteinExistence type="predicted"/>
<name>A0ABY8XBK8_9PSEU</name>
<evidence type="ECO:0000313" key="1">
    <source>
        <dbReference type="EMBL" id="WIV53381.1"/>
    </source>
</evidence>
<reference evidence="1 2" key="1">
    <citation type="submission" date="2023-06" db="EMBL/GenBank/DDBJ databases">
        <authorList>
            <person name="Oyuntsetseg B."/>
            <person name="Kim S.B."/>
        </authorList>
    </citation>
    <scope>NUCLEOTIDE SEQUENCE [LARGE SCALE GENOMIC DNA]</scope>
    <source>
        <strain evidence="1 2">2-2</strain>
    </source>
</reference>
<sequence>MELKKLAGGCEYDNCPAVHLTDRGSVIVIGTAVDDQAGLRVGPGEQAVELPLALLEEAVSELGR</sequence>
<dbReference type="RefSeq" id="WP_285449790.1">
    <property type="nucleotide sequence ID" value="NZ_CP127173.1"/>
</dbReference>
<protein>
    <submittedName>
        <fullName evidence="1">Uncharacterized protein</fullName>
    </submittedName>
</protein>
<dbReference type="EMBL" id="CP127173">
    <property type="protein sequence ID" value="WIV53381.1"/>
    <property type="molecule type" value="Genomic_DNA"/>
</dbReference>
<keyword evidence="2" id="KW-1185">Reference proteome</keyword>
<evidence type="ECO:0000313" key="2">
    <source>
        <dbReference type="Proteomes" id="UP001227101"/>
    </source>
</evidence>